<name>A0A5J9VK22_9POAL</name>
<dbReference type="AlphaFoldDB" id="A0A5J9VK22"/>
<evidence type="ECO:0000256" key="1">
    <source>
        <dbReference type="SAM" id="Phobius"/>
    </source>
</evidence>
<proteinExistence type="predicted"/>
<keyword evidence="1" id="KW-0472">Membrane</keyword>
<accession>A0A5J9VK22</accession>
<feature type="transmembrane region" description="Helical" evidence="1">
    <location>
        <begin position="12"/>
        <end position="37"/>
    </location>
</feature>
<gene>
    <name evidence="2" type="ORF">EJB05_17698</name>
</gene>
<reference evidence="2 3" key="1">
    <citation type="journal article" date="2019" name="Sci. Rep.">
        <title>A high-quality genome of Eragrostis curvula grass provides insights into Poaceae evolution and supports new strategies to enhance forage quality.</title>
        <authorList>
            <person name="Carballo J."/>
            <person name="Santos B.A.C.M."/>
            <person name="Zappacosta D."/>
            <person name="Garbus I."/>
            <person name="Selva J.P."/>
            <person name="Gallo C.A."/>
            <person name="Diaz A."/>
            <person name="Albertini E."/>
            <person name="Caccamo M."/>
            <person name="Echenique V."/>
        </authorList>
    </citation>
    <scope>NUCLEOTIDE SEQUENCE [LARGE SCALE GENOMIC DNA]</scope>
    <source>
        <strain evidence="3">cv. Victoria</strain>
        <tissue evidence="2">Leaf</tissue>
    </source>
</reference>
<dbReference type="EMBL" id="RWGY01000009">
    <property type="protein sequence ID" value="TVU35794.1"/>
    <property type="molecule type" value="Genomic_DNA"/>
</dbReference>
<sequence length="97" mass="11022">MWLGLLLCTTSWSWLIVIFNLKAVGTFIFISMIPVYVTRWMTAKGFKCIPFILKSGGVLGLVIILINHEDGEHWLHQVACIVGIVCRVIELMISVFR</sequence>
<dbReference type="Proteomes" id="UP000324897">
    <property type="component" value="Unassembled WGS sequence"/>
</dbReference>
<organism evidence="2 3">
    <name type="scientific">Eragrostis curvula</name>
    <name type="common">weeping love grass</name>
    <dbReference type="NCBI Taxonomy" id="38414"/>
    <lineage>
        <taxon>Eukaryota</taxon>
        <taxon>Viridiplantae</taxon>
        <taxon>Streptophyta</taxon>
        <taxon>Embryophyta</taxon>
        <taxon>Tracheophyta</taxon>
        <taxon>Spermatophyta</taxon>
        <taxon>Magnoliopsida</taxon>
        <taxon>Liliopsida</taxon>
        <taxon>Poales</taxon>
        <taxon>Poaceae</taxon>
        <taxon>PACMAD clade</taxon>
        <taxon>Chloridoideae</taxon>
        <taxon>Eragrostideae</taxon>
        <taxon>Eragrostidinae</taxon>
        <taxon>Eragrostis</taxon>
    </lineage>
</organism>
<feature type="transmembrane region" description="Helical" evidence="1">
    <location>
        <begin position="74"/>
        <end position="96"/>
    </location>
</feature>
<keyword evidence="1" id="KW-1133">Transmembrane helix</keyword>
<comment type="caution">
    <text evidence="2">The sequence shown here is derived from an EMBL/GenBank/DDBJ whole genome shotgun (WGS) entry which is preliminary data.</text>
</comment>
<protein>
    <submittedName>
        <fullName evidence="2">Uncharacterized protein</fullName>
    </submittedName>
</protein>
<evidence type="ECO:0000313" key="3">
    <source>
        <dbReference type="Proteomes" id="UP000324897"/>
    </source>
</evidence>
<dbReference type="Gramene" id="TVU35794">
    <property type="protein sequence ID" value="TVU35794"/>
    <property type="gene ID" value="EJB05_17698"/>
</dbReference>
<feature type="non-terminal residue" evidence="2">
    <location>
        <position position="1"/>
    </location>
</feature>
<feature type="transmembrane region" description="Helical" evidence="1">
    <location>
        <begin position="49"/>
        <end position="68"/>
    </location>
</feature>
<keyword evidence="1" id="KW-0812">Transmembrane</keyword>
<evidence type="ECO:0000313" key="2">
    <source>
        <dbReference type="EMBL" id="TVU35794.1"/>
    </source>
</evidence>
<keyword evidence="3" id="KW-1185">Reference proteome</keyword>